<reference evidence="2" key="1">
    <citation type="journal article" date="2020" name="Microb. Genom.">
        <title>Genetic diversity of clinical and environmental Mucorales isolates obtained from an investigation of mucormycosis cases among solid organ transplant recipients.</title>
        <authorList>
            <person name="Nguyen M.H."/>
            <person name="Kaul D."/>
            <person name="Muto C."/>
            <person name="Cheng S.J."/>
            <person name="Richter R.A."/>
            <person name="Bruno V.M."/>
            <person name="Liu G."/>
            <person name="Beyhan S."/>
            <person name="Sundermann A.J."/>
            <person name="Mounaud S."/>
            <person name="Pasculle A.W."/>
            <person name="Nierman W.C."/>
            <person name="Driscoll E."/>
            <person name="Cumbie R."/>
            <person name="Clancy C.J."/>
            <person name="Dupont C.L."/>
        </authorList>
    </citation>
    <scope>NUCLEOTIDE SEQUENCE</scope>
    <source>
        <strain evidence="2">GL11</strain>
    </source>
</reference>
<dbReference type="EMBL" id="JAANQT010000331">
    <property type="protein sequence ID" value="KAG1311963.1"/>
    <property type="molecule type" value="Genomic_DNA"/>
</dbReference>
<dbReference type="InterPro" id="IPR032675">
    <property type="entry name" value="LRR_dom_sf"/>
</dbReference>
<evidence type="ECO:0000259" key="1">
    <source>
        <dbReference type="Pfam" id="PF12937"/>
    </source>
</evidence>
<comment type="caution">
    <text evidence="2">The sequence shown here is derived from an EMBL/GenBank/DDBJ whole genome shotgun (WGS) entry which is preliminary data.</text>
</comment>
<name>A0A9P7BUG1_RHIOR</name>
<dbReference type="Gene3D" id="3.80.10.10">
    <property type="entry name" value="Ribonuclease Inhibitor"/>
    <property type="match status" value="1"/>
</dbReference>
<feature type="domain" description="F-box" evidence="1">
    <location>
        <begin position="5"/>
        <end position="47"/>
    </location>
</feature>
<dbReference type="Gene3D" id="1.20.1280.50">
    <property type="match status" value="1"/>
</dbReference>
<evidence type="ECO:0000313" key="3">
    <source>
        <dbReference type="Proteomes" id="UP000716291"/>
    </source>
</evidence>
<dbReference type="Pfam" id="PF12937">
    <property type="entry name" value="F-box-like"/>
    <property type="match status" value="1"/>
</dbReference>
<dbReference type="AlphaFoldDB" id="A0A9P7BUG1"/>
<dbReference type="OrthoDB" id="2283774at2759"/>
<proteinExistence type="predicted"/>
<organism evidence="2 3">
    <name type="scientific">Rhizopus oryzae</name>
    <name type="common">Mucormycosis agent</name>
    <name type="synonym">Rhizopus arrhizus var. delemar</name>
    <dbReference type="NCBI Taxonomy" id="64495"/>
    <lineage>
        <taxon>Eukaryota</taxon>
        <taxon>Fungi</taxon>
        <taxon>Fungi incertae sedis</taxon>
        <taxon>Mucoromycota</taxon>
        <taxon>Mucoromycotina</taxon>
        <taxon>Mucoromycetes</taxon>
        <taxon>Mucorales</taxon>
        <taxon>Mucorineae</taxon>
        <taxon>Rhizopodaceae</taxon>
        <taxon>Rhizopus</taxon>
    </lineage>
</organism>
<sequence length="627" mass="72806">MKSNNRLPSEFLHQVSTYLSLQDRYNCLFVCRFWYHAFSRIIYKTIHVYSDTQFKQFIHSLSHNGHFVKSLCLHSSAQYSHEPIDSLEDLEDPRYVKPININQEQLELLNVLCPQLEIFEFDRSQWKHLQLTKQMKLWKHMIRCAPIEHSTFLDSRFISIFGSSLTYLNINYTHVPEQEADLISSLHLVPTLKHLALETFFNDTQQPMTTSIVSISKFLEQIHTELPYLQKLEFIRTNPPKHEPLTSVHNDSNMLSNFTKASQLKSLTVQGYIDSIRWFEFIQNNYPHLEELKINQIATSRFGTKWMWQQALVNLIRQSRCMKSLSIGGRNTPQLLSTGLALELKSPACPIEELYIDFKTYQAIESCQFLLIIVAYGLRQLRFLRLRVWEQTPGWSGVTHNLFQCRQLVSLELSLSKGLMDQYPFTPFLIDNFLENMPQLEQLFLVGAEIQVLYNHLVDLNTQFSFSLHTLTLAQSRVQNHHTVFPYLSACCPHLKQVHFKQCEVTKPSLAFSVNLLSSHLEKISLCSFLLGATTAVEYIGIKLITHSPASRKMAWCHVAFVSPAYPEYTMVKDQDVLDELDSLQYQTMPGNYAPSLGIITLRCQSVSDIYLDTMKISRKHFIMIDQ</sequence>
<dbReference type="InterPro" id="IPR001810">
    <property type="entry name" value="F-box_dom"/>
</dbReference>
<keyword evidence="3" id="KW-1185">Reference proteome</keyword>
<dbReference type="Proteomes" id="UP000716291">
    <property type="component" value="Unassembled WGS sequence"/>
</dbReference>
<accession>A0A9P7BUG1</accession>
<evidence type="ECO:0000313" key="2">
    <source>
        <dbReference type="EMBL" id="KAG1311963.1"/>
    </source>
</evidence>
<gene>
    <name evidence="2" type="ORF">G6F64_003405</name>
</gene>
<protein>
    <recommendedName>
        <fullName evidence="1">F-box domain-containing protein</fullName>
    </recommendedName>
</protein>
<dbReference type="InterPro" id="IPR036047">
    <property type="entry name" value="F-box-like_dom_sf"/>
</dbReference>
<dbReference type="SUPFAM" id="SSF52047">
    <property type="entry name" value="RNI-like"/>
    <property type="match status" value="1"/>
</dbReference>
<dbReference type="SUPFAM" id="SSF81383">
    <property type="entry name" value="F-box domain"/>
    <property type="match status" value="1"/>
</dbReference>